<protein>
    <submittedName>
        <fullName evidence="4">Mitotic checkpoint BUB3</fullName>
    </submittedName>
</protein>
<evidence type="ECO:0000313" key="5">
    <source>
        <dbReference type="Proteomes" id="UP001296104"/>
    </source>
</evidence>
<dbReference type="Gene3D" id="2.130.10.10">
    <property type="entry name" value="YVTN repeat-like/Quinoprotein amine dehydrogenase"/>
    <property type="match status" value="1"/>
</dbReference>
<dbReference type="PANTHER" id="PTHR10971">
    <property type="entry name" value="MRNA EXPORT FACTOR AND BUB3"/>
    <property type="match status" value="1"/>
</dbReference>
<dbReference type="InterPro" id="IPR015943">
    <property type="entry name" value="WD40/YVTN_repeat-like_dom_sf"/>
</dbReference>
<evidence type="ECO:0000256" key="3">
    <source>
        <dbReference type="PROSITE-ProRule" id="PRU00221"/>
    </source>
</evidence>
<keyword evidence="1 3" id="KW-0853">WD repeat</keyword>
<dbReference type="InterPro" id="IPR036322">
    <property type="entry name" value="WD40_repeat_dom_sf"/>
</dbReference>
<reference evidence="4" key="1">
    <citation type="submission" date="2023-11" db="EMBL/GenBank/DDBJ databases">
        <authorList>
            <person name="Alioto T."/>
            <person name="Alioto T."/>
            <person name="Gomez Garrido J."/>
        </authorList>
    </citation>
    <scope>NUCLEOTIDE SEQUENCE</scope>
</reference>
<gene>
    <name evidence="4" type="ORF">LECACI_7A002085</name>
</gene>
<dbReference type="InterPro" id="IPR001680">
    <property type="entry name" value="WD40_rpt"/>
</dbReference>
<dbReference type="Proteomes" id="UP001296104">
    <property type="component" value="Unassembled WGS sequence"/>
</dbReference>
<dbReference type="SMART" id="SM00320">
    <property type="entry name" value="WD40"/>
    <property type="match status" value="4"/>
</dbReference>
<evidence type="ECO:0000313" key="4">
    <source>
        <dbReference type="EMBL" id="CAK3877478.1"/>
    </source>
</evidence>
<dbReference type="EMBL" id="CAVMBE010000008">
    <property type="protein sequence ID" value="CAK3877478.1"/>
    <property type="molecule type" value="Genomic_DNA"/>
</dbReference>
<dbReference type="PROSITE" id="PS50082">
    <property type="entry name" value="WD_REPEATS_2"/>
    <property type="match status" value="1"/>
</dbReference>
<dbReference type="AlphaFoldDB" id="A0AAI8YU91"/>
<organism evidence="4 5">
    <name type="scientific">Lecanosticta acicola</name>
    <dbReference type="NCBI Taxonomy" id="111012"/>
    <lineage>
        <taxon>Eukaryota</taxon>
        <taxon>Fungi</taxon>
        <taxon>Dikarya</taxon>
        <taxon>Ascomycota</taxon>
        <taxon>Pezizomycotina</taxon>
        <taxon>Dothideomycetes</taxon>
        <taxon>Dothideomycetidae</taxon>
        <taxon>Mycosphaerellales</taxon>
        <taxon>Mycosphaerellaceae</taxon>
        <taxon>Lecanosticta</taxon>
    </lineage>
</organism>
<keyword evidence="2" id="KW-0677">Repeat</keyword>
<evidence type="ECO:0000256" key="1">
    <source>
        <dbReference type="ARBA" id="ARBA00022574"/>
    </source>
</evidence>
<comment type="caution">
    <text evidence="4">The sequence shown here is derived from an EMBL/GenBank/DDBJ whole genome shotgun (WGS) entry which is preliminary data.</text>
</comment>
<name>A0AAI8YU91_9PEZI</name>
<feature type="repeat" description="WD" evidence="3">
    <location>
        <begin position="267"/>
        <end position="301"/>
    </location>
</feature>
<keyword evidence="5" id="KW-1185">Reference proteome</keyword>
<dbReference type="SUPFAM" id="SSF50978">
    <property type="entry name" value="WD40 repeat-like"/>
    <property type="match status" value="1"/>
</dbReference>
<evidence type="ECO:0000256" key="2">
    <source>
        <dbReference type="ARBA" id="ARBA00022737"/>
    </source>
</evidence>
<sequence>MASINELPNPPSDTISSVVFSPDSNKLIVGSWDSGIHVYSNEGSGFQLSKKIECDAPVLGLAWNPDNNTIYSSGLDHEVAKYSIEQGEESRTVLSSHSQAANKVAYSKELDLVISTSWDGTMNVQDPNTTSYVSVKLDAKPFALSVTHDSALVVMAERKLHVFKLQALKQLLEQAGSTADEQAPIHAEPWQHRESSLKFMTRDVACMPDGTGFAASSIEGRVSVEFFDEEQNKNTYAFKCHREKTTVTSAGENGGEEEKTVDIVYPVNAVAFHPSHGSFATGGGDGIVALWDAKNKRRIRAYPKLAASVATLDFSADGRRLAIGVSPGFEDGREEEEPDPSLVKVYVRELEEGETKAKAPKAK</sequence>
<proteinExistence type="predicted"/>
<accession>A0AAI8YU91</accession>
<dbReference type="Pfam" id="PF00400">
    <property type="entry name" value="WD40"/>
    <property type="match status" value="4"/>
</dbReference>